<reference evidence="3" key="1">
    <citation type="journal article" date="2019" name="Int. J. Syst. Evol. Microbiol.">
        <title>The Global Catalogue of Microorganisms (GCM) 10K type strain sequencing project: providing services to taxonomists for standard genome sequencing and annotation.</title>
        <authorList>
            <consortium name="The Broad Institute Genomics Platform"/>
            <consortium name="The Broad Institute Genome Sequencing Center for Infectious Disease"/>
            <person name="Wu L."/>
            <person name="Ma J."/>
        </authorList>
    </citation>
    <scope>NUCLEOTIDE SEQUENCE [LARGE SCALE GENOMIC DNA]</scope>
    <source>
        <strain evidence="3">KCTC 42808</strain>
    </source>
</reference>
<sequence>MKTIKYISAILLLFSISCSSDPDYDPVIVPEPSSFGVNEYGTVDFKTVEGIEIGVDTSVELEALHGEPEEITQAVDGLVRWQYLSEGIGFGVNTTTDIIDKIYLYSDLYEGYTTSYPRALEEELQYAFGTLKAKHPTLRIDDADGNNWPYVTETLVEATNGQENGVYSFNFENIGRFIFISDSIDNTEGFVVQIILESDVDYGDGEGGGDDNTNPEIVFDEAGENSQTFNVGKEDDDDLNQDIITVGGTGILVENNNFIGVSTEDASDDGATAVFTFDLTTNATTAFDATLNLELAKRAKGSVSGTVSVTGYPDTPFSYAATSTENGGSAPAIDFQFASMISLVSGTPLTVTITLDEMLTEGNTTNPIFRLAKVIVEKDGNTTEPTQNTWLDVDNSITNLTLSTTCTDCSVSTVANPDASDAEATNVTKWTIGSTSGSGNKSLNFDFNEGEGVTLAEYSNLIVTVRMYWPSFNDISNFDGNERLRFYLSDGTAAQQVQVNFEETNEAQWHTVVFDFTGTPSGAELTSDIISGEIRLVGNNFTNLDNGLDFYIDTITYEIN</sequence>
<comment type="caution">
    <text evidence="2">The sequence shown here is derived from an EMBL/GenBank/DDBJ whole genome shotgun (WGS) entry which is preliminary data.</text>
</comment>
<organism evidence="2 3">
    <name type="scientific">Lacinutrix gracilariae</name>
    <dbReference type="NCBI Taxonomy" id="1747198"/>
    <lineage>
        <taxon>Bacteria</taxon>
        <taxon>Pseudomonadati</taxon>
        <taxon>Bacteroidota</taxon>
        <taxon>Flavobacteriia</taxon>
        <taxon>Flavobacteriales</taxon>
        <taxon>Flavobacteriaceae</taxon>
        <taxon>Lacinutrix</taxon>
    </lineage>
</organism>
<proteinExistence type="predicted"/>
<dbReference type="RefSeq" id="WP_379903052.1">
    <property type="nucleotide sequence ID" value="NZ_JBHULM010000011.1"/>
</dbReference>
<keyword evidence="1" id="KW-0732">Signal</keyword>
<accession>A0ABW5K2G2</accession>
<evidence type="ECO:0000256" key="1">
    <source>
        <dbReference type="SAM" id="SignalP"/>
    </source>
</evidence>
<dbReference type="EMBL" id="JBHULM010000011">
    <property type="protein sequence ID" value="MFD2542304.1"/>
    <property type="molecule type" value="Genomic_DNA"/>
</dbReference>
<feature type="chain" id="PRO_5045379879" evidence="1">
    <location>
        <begin position="21"/>
        <end position="560"/>
    </location>
</feature>
<keyword evidence="3" id="KW-1185">Reference proteome</keyword>
<dbReference type="Proteomes" id="UP001597467">
    <property type="component" value="Unassembled WGS sequence"/>
</dbReference>
<name>A0ABW5K2G2_9FLAO</name>
<dbReference type="PROSITE" id="PS51257">
    <property type="entry name" value="PROKAR_LIPOPROTEIN"/>
    <property type="match status" value="1"/>
</dbReference>
<evidence type="ECO:0000313" key="3">
    <source>
        <dbReference type="Proteomes" id="UP001597467"/>
    </source>
</evidence>
<evidence type="ECO:0000313" key="2">
    <source>
        <dbReference type="EMBL" id="MFD2542304.1"/>
    </source>
</evidence>
<protein>
    <submittedName>
        <fullName evidence="2">Uncharacterized protein</fullName>
    </submittedName>
</protein>
<gene>
    <name evidence="2" type="ORF">ACFSSB_08235</name>
</gene>
<feature type="signal peptide" evidence="1">
    <location>
        <begin position="1"/>
        <end position="20"/>
    </location>
</feature>